<dbReference type="AlphaFoldDB" id="A0A0D7E4I1"/>
<name>A0A0D7E4I1_STUST</name>
<evidence type="ECO:0000313" key="2">
    <source>
        <dbReference type="Proteomes" id="UP000032439"/>
    </source>
</evidence>
<sequence>MIIVKGTVVGVVDKGEDDKRWAIIGLQTSSKDRDGLDVVQTIKVRVFGDAIKGGLHNAYRQQVGAEVFAPVTIGVNDRYNTVEYLLAGIPLRIQDVGSSSGPKPVESKTA</sequence>
<proteinExistence type="predicted"/>
<protein>
    <submittedName>
        <fullName evidence="1">Uncharacterized protein</fullName>
    </submittedName>
</protein>
<organism evidence="1 2">
    <name type="scientific">Stutzerimonas stutzeri</name>
    <name type="common">Pseudomonas stutzeri</name>
    <dbReference type="NCBI Taxonomy" id="316"/>
    <lineage>
        <taxon>Bacteria</taxon>
        <taxon>Pseudomonadati</taxon>
        <taxon>Pseudomonadota</taxon>
        <taxon>Gammaproteobacteria</taxon>
        <taxon>Pseudomonadales</taxon>
        <taxon>Pseudomonadaceae</taxon>
        <taxon>Stutzerimonas</taxon>
    </lineage>
</organism>
<accession>A0A0D7E4I1</accession>
<dbReference type="PATRIC" id="fig|316.110.peg.1432"/>
<comment type="caution">
    <text evidence="1">The sequence shown here is derived from an EMBL/GenBank/DDBJ whole genome shotgun (WGS) entry which is preliminary data.</text>
</comment>
<dbReference type="RefSeq" id="WP_044315743.1">
    <property type="nucleotide sequence ID" value="NZ_JXXD01000166.1"/>
</dbReference>
<evidence type="ECO:0000313" key="1">
    <source>
        <dbReference type="EMBL" id="KIZ34502.1"/>
    </source>
</evidence>
<gene>
    <name evidence="1" type="ORF">LO50_17080</name>
</gene>
<reference evidence="1 2" key="1">
    <citation type="submission" date="2014-11" db="EMBL/GenBank/DDBJ databases">
        <title>Genomics and ecophysiology of heterotrophic nitrogen fixing bacteria isolated from estuarine surface water.</title>
        <authorList>
            <person name="Bentzon-Tilia M."/>
            <person name="Severin I."/>
            <person name="Hansen L.H."/>
            <person name="Riemann L."/>
        </authorList>
    </citation>
    <scope>NUCLEOTIDE SEQUENCE [LARGE SCALE GENOMIC DNA]</scope>
    <source>
        <strain evidence="1 2">BAL361</strain>
    </source>
</reference>
<dbReference type="EMBL" id="JXXD01000166">
    <property type="protein sequence ID" value="KIZ34502.1"/>
    <property type="molecule type" value="Genomic_DNA"/>
</dbReference>
<dbReference type="Proteomes" id="UP000032439">
    <property type="component" value="Unassembled WGS sequence"/>
</dbReference>